<evidence type="ECO:0000256" key="2">
    <source>
        <dbReference type="ARBA" id="ARBA00023002"/>
    </source>
</evidence>
<feature type="domain" description="D-isomer specific 2-hydroxyacid dehydrogenase catalytic" evidence="5">
    <location>
        <begin position="9"/>
        <end position="315"/>
    </location>
</feature>
<reference evidence="7 8" key="1">
    <citation type="submission" date="2017-09" db="EMBL/GenBank/DDBJ databases">
        <title>Depth-based differentiation of microbial function through sediment-hosted aquifers and enrichment of novel symbionts in the deep terrestrial subsurface.</title>
        <authorList>
            <person name="Probst A.J."/>
            <person name="Ladd B."/>
            <person name="Jarett J.K."/>
            <person name="Geller-Mcgrath D.E."/>
            <person name="Sieber C.M."/>
            <person name="Emerson J.B."/>
            <person name="Anantharaman K."/>
            <person name="Thomas B.C."/>
            <person name="Malmstrom R."/>
            <person name="Stieglmeier M."/>
            <person name="Klingl A."/>
            <person name="Woyke T."/>
            <person name="Ryan C.M."/>
            <person name="Banfield J.F."/>
        </authorList>
    </citation>
    <scope>NUCLEOTIDE SEQUENCE [LARGE SCALE GENOMIC DNA]</scope>
    <source>
        <strain evidence="7">CG22_combo_CG10-13_8_21_14_all_32_8</strain>
    </source>
</reference>
<dbReference type="InterPro" id="IPR029752">
    <property type="entry name" value="D-isomer_DH_CS1"/>
</dbReference>
<dbReference type="InterPro" id="IPR006140">
    <property type="entry name" value="D-isomer_DH_NAD-bd"/>
</dbReference>
<accession>A0A2H0CFR5</accession>
<comment type="caution">
    <text evidence="7">The sequence shown here is derived from an EMBL/GenBank/DDBJ whole genome shotgun (WGS) entry which is preliminary data.</text>
</comment>
<keyword evidence="3" id="KW-0520">NAD</keyword>
<protein>
    <submittedName>
        <fullName evidence="7">Hydroxyacid dehydrogenase</fullName>
    </submittedName>
</protein>
<name>A0A2H0CFR5_9BACT</name>
<dbReference type="PROSITE" id="PS00671">
    <property type="entry name" value="D_2_HYDROXYACID_DH_3"/>
    <property type="match status" value="1"/>
</dbReference>
<evidence type="ECO:0000256" key="3">
    <source>
        <dbReference type="ARBA" id="ARBA00023027"/>
    </source>
</evidence>
<dbReference type="SUPFAM" id="SSF51735">
    <property type="entry name" value="NAD(P)-binding Rossmann-fold domains"/>
    <property type="match status" value="1"/>
</dbReference>
<dbReference type="Proteomes" id="UP000229176">
    <property type="component" value="Unassembled WGS sequence"/>
</dbReference>
<evidence type="ECO:0000259" key="5">
    <source>
        <dbReference type="Pfam" id="PF00389"/>
    </source>
</evidence>
<proteinExistence type="inferred from homology"/>
<dbReference type="EMBL" id="PCTI01000055">
    <property type="protein sequence ID" value="PIP68732.1"/>
    <property type="molecule type" value="Genomic_DNA"/>
</dbReference>
<dbReference type="Gene3D" id="3.40.50.720">
    <property type="entry name" value="NAD(P)-binding Rossmann-like Domain"/>
    <property type="match status" value="2"/>
</dbReference>
<dbReference type="PANTHER" id="PTHR43026:SF1">
    <property type="entry name" value="2-HYDROXYACID DEHYDROGENASE HOMOLOG 1-RELATED"/>
    <property type="match status" value="1"/>
</dbReference>
<dbReference type="GO" id="GO:0008720">
    <property type="term" value="F:D-lactate dehydrogenase (NAD+) activity"/>
    <property type="evidence" value="ECO:0007669"/>
    <property type="project" value="TreeGrafter"/>
</dbReference>
<organism evidence="7 8">
    <name type="scientific">Candidatus Nomurabacteria bacterium CG22_combo_CG10-13_8_21_14_all_32_8</name>
    <dbReference type="NCBI Taxonomy" id="1974732"/>
    <lineage>
        <taxon>Bacteria</taxon>
        <taxon>Candidatus Nomuraibacteriota</taxon>
    </lineage>
</organism>
<dbReference type="PROSITE" id="PS00065">
    <property type="entry name" value="D_2_HYDROXYACID_DH_1"/>
    <property type="match status" value="1"/>
</dbReference>
<dbReference type="GO" id="GO:0004617">
    <property type="term" value="F:phosphoglycerate dehydrogenase activity"/>
    <property type="evidence" value="ECO:0007669"/>
    <property type="project" value="UniProtKB-ARBA"/>
</dbReference>
<dbReference type="GO" id="GO:0047545">
    <property type="term" value="F:(S)-2-hydroxyglutarate dehydrogenase activity"/>
    <property type="evidence" value="ECO:0007669"/>
    <property type="project" value="UniProtKB-ARBA"/>
</dbReference>
<evidence type="ECO:0000313" key="7">
    <source>
        <dbReference type="EMBL" id="PIP68732.1"/>
    </source>
</evidence>
<keyword evidence="2 4" id="KW-0560">Oxidoreductase</keyword>
<dbReference type="InterPro" id="IPR029753">
    <property type="entry name" value="D-isomer_DH_CS"/>
</dbReference>
<feature type="domain" description="D-isomer specific 2-hydroxyacid dehydrogenase NAD-binding" evidence="6">
    <location>
        <begin position="106"/>
        <end position="286"/>
    </location>
</feature>
<evidence type="ECO:0000259" key="6">
    <source>
        <dbReference type="Pfam" id="PF02826"/>
    </source>
</evidence>
<gene>
    <name evidence="7" type="ORF">COW91_03290</name>
</gene>
<dbReference type="PROSITE" id="PS00670">
    <property type="entry name" value="D_2_HYDROXYACID_DH_2"/>
    <property type="match status" value="1"/>
</dbReference>
<dbReference type="Pfam" id="PF00389">
    <property type="entry name" value="2-Hacid_dh"/>
    <property type="match status" value="1"/>
</dbReference>
<dbReference type="AlphaFoldDB" id="A0A2H0CFR5"/>
<dbReference type="InterPro" id="IPR036291">
    <property type="entry name" value="NAD(P)-bd_dom_sf"/>
</dbReference>
<evidence type="ECO:0000256" key="4">
    <source>
        <dbReference type="RuleBase" id="RU003719"/>
    </source>
</evidence>
<dbReference type="GO" id="GO:0006564">
    <property type="term" value="P:L-serine biosynthetic process"/>
    <property type="evidence" value="ECO:0007669"/>
    <property type="project" value="UniProtKB-ARBA"/>
</dbReference>
<dbReference type="SUPFAM" id="SSF52283">
    <property type="entry name" value="Formate/glycerate dehydrogenase catalytic domain-like"/>
    <property type="match status" value="1"/>
</dbReference>
<dbReference type="Pfam" id="PF02826">
    <property type="entry name" value="2-Hacid_dh_C"/>
    <property type="match status" value="1"/>
</dbReference>
<dbReference type="InterPro" id="IPR006139">
    <property type="entry name" value="D-isomer_2_OHA_DH_cat_dom"/>
</dbReference>
<comment type="similarity">
    <text evidence="1 4">Belongs to the D-isomer specific 2-hydroxyacid dehydrogenase family.</text>
</comment>
<evidence type="ECO:0000313" key="8">
    <source>
        <dbReference type="Proteomes" id="UP000229176"/>
    </source>
</evidence>
<evidence type="ECO:0000256" key="1">
    <source>
        <dbReference type="ARBA" id="ARBA00005854"/>
    </source>
</evidence>
<dbReference type="GO" id="GO:0051287">
    <property type="term" value="F:NAD binding"/>
    <property type="evidence" value="ECO:0007669"/>
    <property type="project" value="InterPro"/>
</dbReference>
<dbReference type="FunFam" id="3.40.50.720:FF:000041">
    <property type="entry name" value="D-3-phosphoglycerate dehydrogenase"/>
    <property type="match status" value="1"/>
</dbReference>
<dbReference type="PANTHER" id="PTHR43026">
    <property type="entry name" value="2-HYDROXYACID DEHYDROGENASE HOMOLOG 1-RELATED"/>
    <property type="match status" value="1"/>
</dbReference>
<sequence length="317" mass="35810">MKIAFFYKSDEVLELLEGYFPDNEVSFLNEKLGENSIDKLKEFEILSVFVDSEVSKDIIDSLPNLKFITTRSTGYDHIDYKYAESKGIKVSNVPVYGSSTVAEFTFALLLNLSRKIIEASRQLKEGGDFEVFEKFEGFDLDGKTLGVIGTGKIGKNVIRIAKAFNMKVLAFDTYPDVNFAKENNFEYQNFDEVISQSDIITLHTPYTKENHHLLNKENILKMKKGVYIINTARGELVDIDALLSGINDGIIGGVGMDVLEGERNFKKGDRISILDKHNVIITPHIAFYSKEAMMRIMQTTVENIKSFIDGKPINLVK</sequence>
<dbReference type="InterPro" id="IPR058205">
    <property type="entry name" value="D-LDH-like"/>
</dbReference>